<dbReference type="SUPFAM" id="SSF82784">
    <property type="entry name" value="OsmC-like"/>
    <property type="match status" value="1"/>
</dbReference>
<evidence type="ECO:0000313" key="2">
    <source>
        <dbReference type="EMBL" id="SEL11291.1"/>
    </source>
</evidence>
<dbReference type="RefSeq" id="WP_092762268.1">
    <property type="nucleotide sequence ID" value="NZ_FNZQ01000003.1"/>
</dbReference>
<feature type="domain" description="Serine aminopeptidase S33" evidence="1">
    <location>
        <begin position="47"/>
        <end position="149"/>
    </location>
</feature>
<name>A0A1H7MJK5_9RHOB</name>
<dbReference type="InterPro" id="IPR036102">
    <property type="entry name" value="OsmC/Ohrsf"/>
</dbReference>
<protein>
    <submittedName>
        <fullName evidence="2">Putative redox protein</fullName>
    </submittedName>
</protein>
<dbReference type="Proteomes" id="UP000199283">
    <property type="component" value="Unassembled WGS sequence"/>
</dbReference>
<dbReference type="InterPro" id="IPR015946">
    <property type="entry name" value="KH_dom-like_a/b"/>
</dbReference>
<reference evidence="2 3" key="1">
    <citation type="submission" date="2016-10" db="EMBL/GenBank/DDBJ databases">
        <authorList>
            <person name="de Groot N.N."/>
        </authorList>
    </citation>
    <scope>NUCLEOTIDE SEQUENCE [LARGE SCALE GENOMIC DNA]</scope>
    <source>
        <strain evidence="2 3">DSM 14858</strain>
    </source>
</reference>
<dbReference type="EMBL" id="FNZQ01000003">
    <property type="protein sequence ID" value="SEL11291.1"/>
    <property type="molecule type" value="Genomic_DNA"/>
</dbReference>
<organism evidence="2 3">
    <name type="scientific">Jannaschia helgolandensis</name>
    <dbReference type="NCBI Taxonomy" id="188906"/>
    <lineage>
        <taxon>Bacteria</taxon>
        <taxon>Pseudomonadati</taxon>
        <taxon>Pseudomonadota</taxon>
        <taxon>Alphaproteobacteria</taxon>
        <taxon>Rhodobacterales</taxon>
        <taxon>Roseobacteraceae</taxon>
        <taxon>Jannaschia</taxon>
    </lineage>
</organism>
<dbReference type="PANTHER" id="PTHR39624:SF2">
    <property type="entry name" value="OSMC-LIKE PROTEIN"/>
    <property type="match status" value="1"/>
</dbReference>
<dbReference type="SUPFAM" id="SSF53474">
    <property type="entry name" value="alpha/beta-Hydrolases"/>
    <property type="match status" value="1"/>
</dbReference>
<dbReference type="Gene3D" id="3.30.300.20">
    <property type="match status" value="1"/>
</dbReference>
<proteinExistence type="predicted"/>
<dbReference type="InterPro" id="IPR029058">
    <property type="entry name" value="AB_hydrolase_fold"/>
</dbReference>
<dbReference type="Gene3D" id="3.40.50.1820">
    <property type="entry name" value="alpha/beta hydrolase"/>
    <property type="match status" value="1"/>
</dbReference>
<dbReference type="PANTHER" id="PTHR39624">
    <property type="entry name" value="PROTEIN INVOLVED IN RIMO-MEDIATED BETA-METHYLTHIOLATION OF RIBOSOMAL PROTEIN S12 YCAO"/>
    <property type="match status" value="1"/>
</dbReference>
<accession>A0A1H7MJK5</accession>
<dbReference type="AlphaFoldDB" id="A0A1H7MJK5"/>
<keyword evidence="3" id="KW-1185">Reference proteome</keyword>
<evidence type="ECO:0000259" key="1">
    <source>
        <dbReference type="Pfam" id="PF12146"/>
    </source>
</evidence>
<gene>
    <name evidence="2" type="ORF">SAMN04488526_1962</name>
</gene>
<dbReference type="Pfam" id="PF12146">
    <property type="entry name" value="Hydrolase_4"/>
    <property type="match status" value="1"/>
</dbReference>
<dbReference type="InterPro" id="IPR003718">
    <property type="entry name" value="OsmC/Ohr_fam"/>
</dbReference>
<dbReference type="ESTHER" id="9rhob-a0a1h7mjk5">
    <property type="family name" value="Est-OsmC"/>
</dbReference>
<dbReference type="InterPro" id="IPR022742">
    <property type="entry name" value="Hydrolase_4"/>
</dbReference>
<evidence type="ECO:0000313" key="3">
    <source>
        <dbReference type="Proteomes" id="UP000199283"/>
    </source>
</evidence>
<dbReference type="OrthoDB" id="9789573at2"/>
<dbReference type="Pfam" id="PF02566">
    <property type="entry name" value="OsmC"/>
    <property type="match status" value="1"/>
</dbReference>
<dbReference type="STRING" id="188906.SAMN04488526_1962"/>
<sequence length="420" mass="45458">MRTERFTFKGHDGSDLSARLDLPDTAPLATALMVHCFTCGKDIPAARRIAARLTGLGIAVLRFDFTGLGHSQGEFENTSFSSNVHDVVAAAAALESRGHAVDLLIGHSLGGAAVLRAAHDIPTVKAVATLGAPYDPGHVTHHFNDALDRIARDGVGEIKLGGRKLRIGKAFVEDISGQNMEQAIRTLKPALLVLHAPRDETVGIDSATRIFLAAKHPKSFVTLDDADHLITRESDADYAADVIAAWATRYLDLRRPAPPIGAPEGVTRVTEADRDGFAQDISASGGKHHLIADEPMAYGGTDRGPSPYQLMAASLGACTSMTLRMYARRKKWPLEGISVDVTHDRMHAQDAPSPGTERIDRFRRDIWLDGPLDAAQRARLMEIADRCPVHRTLETGAKVETILHDQAIPLDDENLERAAI</sequence>